<organism evidence="1 2">
    <name type="scientific">Gehongia tenuis</name>
    <dbReference type="NCBI Taxonomy" id="2763655"/>
    <lineage>
        <taxon>Bacteria</taxon>
        <taxon>Bacillati</taxon>
        <taxon>Bacillota</taxon>
        <taxon>Clostridia</taxon>
        <taxon>Christensenellales</taxon>
        <taxon>Christensenellaceae</taxon>
        <taxon>Gehongia</taxon>
    </lineage>
</organism>
<keyword evidence="2" id="KW-1185">Reference proteome</keyword>
<dbReference type="InterPro" id="IPR008767">
    <property type="entry name" value="Phage_SPP1_head-tail_adaptor"/>
</dbReference>
<dbReference type="AlphaFoldDB" id="A0A926D5V8"/>
<reference evidence="1" key="1">
    <citation type="submission" date="2020-08" db="EMBL/GenBank/DDBJ databases">
        <title>Genome public.</title>
        <authorList>
            <person name="Liu C."/>
            <person name="Sun Q."/>
        </authorList>
    </citation>
    <scope>NUCLEOTIDE SEQUENCE</scope>
    <source>
        <strain evidence="1">NSJ-53</strain>
    </source>
</reference>
<dbReference type="EMBL" id="JACRSR010000003">
    <property type="protein sequence ID" value="MBC8531806.1"/>
    <property type="molecule type" value="Genomic_DNA"/>
</dbReference>
<dbReference type="PROSITE" id="PS00018">
    <property type="entry name" value="EF_HAND_1"/>
    <property type="match status" value="1"/>
</dbReference>
<evidence type="ECO:0000313" key="2">
    <source>
        <dbReference type="Proteomes" id="UP000623172"/>
    </source>
</evidence>
<dbReference type="RefSeq" id="WP_249316449.1">
    <property type="nucleotide sequence ID" value="NZ_JACRSR010000003.1"/>
</dbReference>
<dbReference type="InterPro" id="IPR018247">
    <property type="entry name" value="EF_Hand_1_Ca_BS"/>
</dbReference>
<accession>A0A926D5V8</accession>
<protein>
    <submittedName>
        <fullName evidence="1">Phage head closure protein</fullName>
    </submittedName>
</protein>
<evidence type="ECO:0000313" key="1">
    <source>
        <dbReference type="EMBL" id="MBC8531806.1"/>
    </source>
</evidence>
<proteinExistence type="predicted"/>
<name>A0A926D5V8_9FIRM</name>
<comment type="caution">
    <text evidence="1">The sequence shown here is derived from an EMBL/GenBank/DDBJ whole genome shotgun (WGS) entry which is preliminary data.</text>
</comment>
<sequence>MNFSDEIDLIVHEYRQDADHNQYPVDTKRRVFCDVLSVGRSEYYAAAQTDLRPEHVFRLYSADYNGEKEVEYQDMRYTVVRTYAPKNKDKVDLTCERKVGNEG</sequence>
<dbReference type="NCBIfam" id="TIGR01563">
    <property type="entry name" value="gp16_SPP1"/>
    <property type="match status" value="1"/>
</dbReference>
<gene>
    <name evidence="1" type="ORF">H8696_08100</name>
</gene>
<dbReference type="Proteomes" id="UP000623172">
    <property type="component" value="Unassembled WGS sequence"/>
</dbReference>